<proteinExistence type="predicted"/>
<dbReference type="AlphaFoldDB" id="A0A836KE70"/>
<gene>
    <name evidence="2" type="ORF">LSCM1_01847</name>
</gene>
<comment type="caution">
    <text evidence="2">The sequence shown here is derived from an EMBL/GenBank/DDBJ whole genome shotgun (WGS) entry which is preliminary data.</text>
</comment>
<dbReference type="EMBL" id="JAFEUZ010000032">
    <property type="protein sequence ID" value="KAG5470601.1"/>
    <property type="molecule type" value="Genomic_DNA"/>
</dbReference>
<dbReference type="Proteomes" id="UP000673552">
    <property type="component" value="Chromosome 32"/>
</dbReference>
<accession>A0A836KE70</accession>
<feature type="region of interest" description="Disordered" evidence="1">
    <location>
        <begin position="117"/>
        <end position="147"/>
    </location>
</feature>
<keyword evidence="3" id="KW-1185">Reference proteome</keyword>
<dbReference type="RefSeq" id="XP_067175994.1">
    <property type="nucleotide sequence ID" value="XM_067319445.1"/>
</dbReference>
<dbReference type="KEGG" id="lmat:92511957"/>
<feature type="region of interest" description="Disordered" evidence="1">
    <location>
        <begin position="27"/>
        <end position="92"/>
    </location>
</feature>
<evidence type="ECO:0000313" key="3">
    <source>
        <dbReference type="Proteomes" id="UP000673552"/>
    </source>
</evidence>
<protein>
    <submittedName>
        <fullName evidence="2">Uncharacterized protein</fullName>
    </submittedName>
</protein>
<organism evidence="2 3">
    <name type="scientific">Leishmania martiniquensis</name>
    <dbReference type="NCBI Taxonomy" id="1580590"/>
    <lineage>
        <taxon>Eukaryota</taxon>
        <taxon>Discoba</taxon>
        <taxon>Euglenozoa</taxon>
        <taxon>Kinetoplastea</taxon>
        <taxon>Metakinetoplastina</taxon>
        <taxon>Trypanosomatida</taxon>
        <taxon>Trypanosomatidae</taxon>
        <taxon>Leishmaniinae</taxon>
        <taxon>Leishmania</taxon>
    </lineage>
</organism>
<evidence type="ECO:0000256" key="1">
    <source>
        <dbReference type="SAM" id="MobiDB-lite"/>
    </source>
</evidence>
<reference evidence="2 3" key="1">
    <citation type="submission" date="2021-03" db="EMBL/GenBank/DDBJ databases">
        <title>Leishmania (Mundinia) martiniquensis Genome sequencing and assembly.</title>
        <authorList>
            <person name="Almutairi H."/>
            <person name="Gatherer D."/>
        </authorList>
    </citation>
    <scope>NUCLEOTIDE SEQUENCE [LARGE SCALE GENOMIC DNA]</scope>
    <source>
        <strain evidence="2">LSCM1</strain>
    </source>
</reference>
<name>A0A836KE70_9TRYP</name>
<evidence type="ECO:0000313" key="2">
    <source>
        <dbReference type="EMBL" id="KAG5470601.1"/>
    </source>
</evidence>
<dbReference type="SMR" id="A0A836KE70"/>
<dbReference type="GeneID" id="92511957"/>
<dbReference type="OrthoDB" id="267566at2759"/>
<feature type="compositionally biased region" description="Low complexity" evidence="1">
    <location>
        <begin position="117"/>
        <end position="139"/>
    </location>
</feature>
<sequence length="147" mass="15542">MPKKHRVKRQNYVAHLLNLEKQREAFLEKRRAPKRSRASGNEGATNALCDRTETVPAKKQRTEAGASGVARSMSEDGAAPLPSAPMAATKSAAATEAAVAKAAFFSTAPFDDVAKASAAAAQAANAPSPDAPVTATTAKRTLRRRHY</sequence>